<comment type="caution">
    <text evidence="2">The sequence shown here is derived from an EMBL/GenBank/DDBJ whole genome shotgun (WGS) entry which is preliminary data.</text>
</comment>
<accession>A0A8J2L0R4</accession>
<feature type="non-terminal residue" evidence="2">
    <location>
        <position position="97"/>
    </location>
</feature>
<evidence type="ECO:0000256" key="1">
    <source>
        <dbReference type="SAM" id="MobiDB-lite"/>
    </source>
</evidence>
<dbReference type="Proteomes" id="UP000708208">
    <property type="component" value="Unassembled WGS sequence"/>
</dbReference>
<keyword evidence="3" id="KW-1185">Reference proteome</keyword>
<sequence>QTPSGETNEEVAPQDQTSTPNLEEQSEEDPSSTISRLQAKVEKLKESVRKHNERAKELNRQVLELQEQHNLASSENSLEITIGSGVYMQKTVLAKAT</sequence>
<organism evidence="2 3">
    <name type="scientific">Allacma fusca</name>
    <dbReference type="NCBI Taxonomy" id="39272"/>
    <lineage>
        <taxon>Eukaryota</taxon>
        <taxon>Metazoa</taxon>
        <taxon>Ecdysozoa</taxon>
        <taxon>Arthropoda</taxon>
        <taxon>Hexapoda</taxon>
        <taxon>Collembola</taxon>
        <taxon>Symphypleona</taxon>
        <taxon>Sminthuridae</taxon>
        <taxon>Allacma</taxon>
    </lineage>
</organism>
<protein>
    <submittedName>
        <fullName evidence="2">Uncharacterized protein</fullName>
    </submittedName>
</protein>
<dbReference type="AlphaFoldDB" id="A0A8J2L0R4"/>
<feature type="non-terminal residue" evidence="2">
    <location>
        <position position="1"/>
    </location>
</feature>
<feature type="region of interest" description="Disordered" evidence="1">
    <location>
        <begin position="1"/>
        <end position="36"/>
    </location>
</feature>
<proteinExistence type="predicted"/>
<dbReference type="EMBL" id="CAJVCH010529110">
    <property type="protein sequence ID" value="CAG7823323.1"/>
    <property type="molecule type" value="Genomic_DNA"/>
</dbReference>
<feature type="compositionally biased region" description="Polar residues" evidence="1">
    <location>
        <begin position="14"/>
        <end position="23"/>
    </location>
</feature>
<gene>
    <name evidence="2" type="ORF">AFUS01_LOCUS33545</name>
</gene>
<evidence type="ECO:0000313" key="3">
    <source>
        <dbReference type="Proteomes" id="UP000708208"/>
    </source>
</evidence>
<reference evidence="2" key="1">
    <citation type="submission" date="2021-06" db="EMBL/GenBank/DDBJ databases">
        <authorList>
            <person name="Hodson N. C."/>
            <person name="Mongue J. A."/>
            <person name="Jaron S. K."/>
        </authorList>
    </citation>
    <scope>NUCLEOTIDE SEQUENCE</scope>
</reference>
<name>A0A8J2L0R4_9HEXA</name>
<evidence type="ECO:0000313" key="2">
    <source>
        <dbReference type="EMBL" id="CAG7823323.1"/>
    </source>
</evidence>